<gene>
    <name evidence="2" type="ORF">Pfra01_002218600</name>
</gene>
<dbReference type="Proteomes" id="UP001165121">
    <property type="component" value="Unassembled WGS sequence"/>
</dbReference>
<proteinExistence type="predicted"/>
<dbReference type="EMBL" id="BSXT01003305">
    <property type="protein sequence ID" value="GMF53581.1"/>
    <property type="molecule type" value="Genomic_DNA"/>
</dbReference>
<feature type="compositionally biased region" description="Acidic residues" evidence="1">
    <location>
        <begin position="72"/>
        <end position="104"/>
    </location>
</feature>
<evidence type="ECO:0000313" key="3">
    <source>
        <dbReference type="Proteomes" id="UP001165121"/>
    </source>
</evidence>
<dbReference type="OrthoDB" id="10620948at2759"/>
<evidence type="ECO:0000313" key="2">
    <source>
        <dbReference type="EMBL" id="GMF53581.1"/>
    </source>
</evidence>
<keyword evidence="3" id="KW-1185">Reference proteome</keyword>
<evidence type="ECO:0000256" key="1">
    <source>
        <dbReference type="SAM" id="MobiDB-lite"/>
    </source>
</evidence>
<feature type="region of interest" description="Disordered" evidence="1">
    <location>
        <begin position="1"/>
        <end position="115"/>
    </location>
</feature>
<feature type="compositionally biased region" description="Polar residues" evidence="1">
    <location>
        <begin position="49"/>
        <end position="66"/>
    </location>
</feature>
<name>A0A9W6Y2F6_9STRA</name>
<protein>
    <submittedName>
        <fullName evidence="2">Unnamed protein product</fullName>
    </submittedName>
</protein>
<reference evidence="2" key="1">
    <citation type="submission" date="2023-04" db="EMBL/GenBank/DDBJ databases">
        <title>Phytophthora fragariaefolia NBRC 109709.</title>
        <authorList>
            <person name="Ichikawa N."/>
            <person name="Sato H."/>
            <person name="Tonouchi N."/>
        </authorList>
    </citation>
    <scope>NUCLEOTIDE SEQUENCE</scope>
    <source>
        <strain evidence="2">NBRC 109709</strain>
    </source>
</reference>
<sequence length="115" mass="12414">MDLVVYHDSGIAKAIGSEDNHARRSPSLRRESPHVSEPEGDLEGENDGSDSNAGANIMKTTDNPNEYTALDSEGENDDGASFDDTDGFEDLCASEEEEEEEGDFPEQSVIVGCLM</sequence>
<accession>A0A9W6Y2F6</accession>
<feature type="compositionally biased region" description="Basic and acidic residues" evidence="1">
    <location>
        <begin position="16"/>
        <end position="37"/>
    </location>
</feature>
<dbReference type="AlphaFoldDB" id="A0A9W6Y2F6"/>
<feature type="compositionally biased region" description="Acidic residues" evidence="1">
    <location>
        <begin position="38"/>
        <end position="48"/>
    </location>
</feature>
<organism evidence="2 3">
    <name type="scientific">Phytophthora fragariaefolia</name>
    <dbReference type="NCBI Taxonomy" id="1490495"/>
    <lineage>
        <taxon>Eukaryota</taxon>
        <taxon>Sar</taxon>
        <taxon>Stramenopiles</taxon>
        <taxon>Oomycota</taxon>
        <taxon>Peronosporomycetes</taxon>
        <taxon>Peronosporales</taxon>
        <taxon>Peronosporaceae</taxon>
        <taxon>Phytophthora</taxon>
    </lineage>
</organism>
<comment type="caution">
    <text evidence="2">The sequence shown here is derived from an EMBL/GenBank/DDBJ whole genome shotgun (WGS) entry which is preliminary data.</text>
</comment>